<feature type="transmembrane region" description="Helical" evidence="6">
    <location>
        <begin position="21"/>
        <end position="41"/>
    </location>
</feature>
<keyword evidence="3 6" id="KW-0812">Transmembrane</keyword>
<accession>A0A4R2PAT6</accession>
<dbReference type="FunCoup" id="A0A4R2PAT6">
    <property type="interactions" value="119"/>
</dbReference>
<feature type="transmembrane region" description="Helical" evidence="6">
    <location>
        <begin position="472"/>
        <end position="496"/>
    </location>
</feature>
<feature type="transmembrane region" description="Helical" evidence="6">
    <location>
        <begin position="305"/>
        <end position="330"/>
    </location>
</feature>
<evidence type="ECO:0000313" key="9">
    <source>
        <dbReference type="EMBL" id="TCP31498.1"/>
    </source>
</evidence>
<feature type="transmembrane region" description="Helical" evidence="6">
    <location>
        <begin position="401"/>
        <end position="419"/>
    </location>
</feature>
<evidence type="ECO:0000259" key="8">
    <source>
        <dbReference type="Pfam" id="PF12704"/>
    </source>
</evidence>
<evidence type="ECO:0000259" key="7">
    <source>
        <dbReference type="Pfam" id="PF02687"/>
    </source>
</evidence>
<dbReference type="Pfam" id="PF02687">
    <property type="entry name" value="FtsX"/>
    <property type="match status" value="2"/>
</dbReference>
<feature type="transmembrane region" description="Helical" evidence="6">
    <location>
        <begin position="260"/>
        <end position="284"/>
    </location>
</feature>
<evidence type="ECO:0000313" key="10">
    <source>
        <dbReference type="Proteomes" id="UP000295399"/>
    </source>
</evidence>
<dbReference type="PANTHER" id="PTHR30287:SF1">
    <property type="entry name" value="INNER MEMBRANE PROTEIN"/>
    <property type="match status" value="1"/>
</dbReference>
<dbReference type="PANTHER" id="PTHR30287">
    <property type="entry name" value="MEMBRANE COMPONENT OF PREDICTED ABC SUPERFAMILY METABOLITE UPTAKE TRANSPORTER"/>
    <property type="match status" value="1"/>
</dbReference>
<comment type="subcellular location">
    <subcellularLocation>
        <location evidence="1">Cell membrane</location>
        <topology evidence="1">Multi-pass membrane protein</topology>
    </subcellularLocation>
</comment>
<feature type="transmembrane region" description="Helical" evidence="6">
    <location>
        <begin position="715"/>
        <end position="739"/>
    </location>
</feature>
<sequence>MARSPVLALARRELRGGTRGFRVFLGCLILGVAAIAGVGSLSRAVTDGLDAEGARLLAGDLEVRTTRQPLDPEVVARLDAMGAVARVARMSSNARAPATGRASVVEIKAPGAGYPFYGGLATEPDRPLAALLGQRDGAWGAVADRVLAERLGIDLGDRIAIGGETVVLRGYLRAEPDRANQGWQLGPTLMVAPDLLDRTGLLGLGSLVRYYYKVKLPSGADLDAAKARLTDAYPDARWSVRDRTEAAPGIRGFVERFATFLTLVGLTALLVGGVGVSNAVRTYLDAKTETIATFKVLGADGATIFALYLGQVLALALVAVAAGLALGAALPFALQGPLAARLPVPPAVGLYPAPLATAALYGLLIAVAFSIWPLGQARDISAGGLFRDAVAGGRRWPRRRYVAAAGLAMALVAGAAVGLSTLPVVAAVFIAAAVVALGLLRLTGAAVERLARALPRPRRPHWRLALANLHRPGAATGPVVMSLGLGLTLFATLAAVEGNLRAQINQGVPERAPAFYFLDIQPGQRQGFEDVAGAVEGVTTVATTPYVGATIVALDGVPAAEADVAPGGRWLLQGDKRMSYAARLPDGNRIAAGQWWGPDYDGPPAISIDRDNARALGLDVGDTVTLNVMGRTMALTVMSHRLIDWSDFGFNFIFLIDPKTLEGAPHPYIGRVETASRGADERVYQAIVDAYPAVTAVPIGDIVDTVSSLLGQMAFAVRAVALITVVAGVLVLAGAIAAGHRKRVYDAAVLKVVGARRRDVLAAFVIEYLLLGAVTAAIALALGSLAGWLVVTEVMALDFTARPLAMVATVAASLGLTLAMGLAGSWAALGVRPARLLRAA</sequence>
<feature type="transmembrane region" description="Helical" evidence="6">
    <location>
        <begin position="425"/>
        <end position="451"/>
    </location>
</feature>
<evidence type="ECO:0000256" key="5">
    <source>
        <dbReference type="ARBA" id="ARBA00023136"/>
    </source>
</evidence>
<reference evidence="9 10" key="1">
    <citation type="submission" date="2019-03" db="EMBL/GenBank/DDBJ databases">
        <title>Genomic Encyclopedia of Type Strains, Phase IV (KMG-IV): sequencing the most valuable type-strain genomes for metagenomic binning, comparative biology and taxonomic classification.</title>
        <authorList>
            <person name="Goeker M."/>
        </authorList>
    </citation>
    <scope>NUCLEOTIDE SEQUENCE [LARGE SCALE GENOMIC DNA]</scope>
    <source>
        <strain evidence="9 10">DSM 2132</strain>
    </source>
</reference>
<feature type="domain" description="ABC3 transporter permease C-terminal" evidence="7">
    <location>
        <begin position="264"/>
        <end position="380"/>
    </location>
</feature>
<dbReference type="Pfam" id="PF12704">
    <property type="entry name" value="MacB_PCD"/>
    <property type="match status" value="1"/>
</dbReference>
<protein>
    <submittedName>
        <fullName evidence="9">Putative ABC transport system permease protein</fullName>
    </submittedName>
</protein>
<dbReference type="GO" id="GO:0005886">
    <property type="term" value="C:plasma membrane"/>
    <property type="evidence" value="ECO:0007669"/>
    <property type="project" value="UniProtKB-SubCell"/>
</dbReference>
<dbReference type="Proteomes" id="UP000295399">
    <property type="component" value="Unassembled WGS sequence"/>
</dbReference>
<keyword evidence="10" id="KW-1185">Reference proteome</keyword>
<feature type="transmembrane region" description="Helical" evidence="6">
    <location>
        <begin position="760"/>
        <end position="791"/>
    </location>
</feature>
<dbReference type="EMBL" id="SLXO01000011">
    <property type="protein sequence ID" value="TCP31498.1"/>
    <property type="molecule type" value="Genomic_DNA"/>
</dbReference>
<organism evidence="9 10">
    <name type="scientific">Rhodothalassium salexigens DSM 2132</name>
    <dbReference type="NCBI Taxonomy" id="1188247"/>
    <lineage>
        <taxon>Bacteria</taxon>
        <taxon>Pseudomonadati</taxon>
        <taxon>Pseudomonadota</taxon>
        <taxon>Alphaproteobacteria</taxon>
        <taxon>Rhodothalassiales</taxon>
        <taxon>Rhodothalassiaceae</taxon>
        <taxon>Rhodothalassium</taxon>
    </lineage>
</organism>
<keyword evidence="4 6" id="KW-1133">Transmembrane helix</keyword>
<dbReference type="InterPro" id="IPR025857">
    <property type="entry name" value="MacB_PCD"/>
</dbReference>
<evidence type="ECO:0000256" key="2">
    <source>
        <dbReference type="ARBA" id="ARBA00022475"/>
    </source>
</evidence>
<dbReference type="AlphaFoldDB" id="A0A4R2PAT6"/>
<dbReference type="InParanoid" id="A0A4R2PAT6"/>
<dbReference type="InterPro" id="IPR038766">
    <property type="entry name" value="Membrane_comp_ABC_pdt"/>
</dbReference>
<feature type="domain" description="ABC3 transporter permease C-terminal" evidence="7">
    <location>
        <begin position="720"/>
        <end position="829"/>
    </location>
</feature>
<dbReference type="RefSeq" id="WP_132709305.1">
    <property type="nucleotide sequence ID" value="NZ_JACIGF010000011.1"/>
</dbReference>
<evidence type="ECO:0000256" key="1">
    <source>
        <dbReference type="ARBA" id="ARBA00004651"/>
    </source>
</evidence>
<dbReference type="InterPro" id="IPR003838">
    <property type="entry name" value="ABC3_permease_C"/>
</dbReference>
<feature type="transmembrane region" description="Helical" evidence="6">
    <location>
        <begin position="350"/>
        <end position="372"/>
    </location>
</feature>
<keyword evidence="2" id="KW-1003">Cell membrane</keyword>
<evidence type="ECO:0000256" key="6">
    <source>
        <dbReference type="SAM" id="Phobius"/>
    </source>
</evidence>
<feature type="transmembrane region" description="Helical" evidence="6">
    <location>
        <begin position="803"/>
        <end position="829"/>
    </location>
</feature>
<evidence type="ECO:0000256" key="4">
    <source>
        <dbReference type="ARBA" id="ARBA00022989"/>
    </source>
</evidence>
<feature type="domain" description="MacB-like periplasmic core" evidence="8">
    <location>
        <begin position="27"/>
        <end position="231"/>
    </location>
</feature>
<proteinExistence type="predicted"/>
<gene>
    <name evidence="9" type="ORF">EV659_11168</name>
</gene>
<comment type="caution">
    <text evidence="9">The sequence shown here is derived from an EMBL/GenBank/DDBJ whole genome shotgun (WGS) entry which is preliminary data.</text>
</comment>
<evidence type="ECO:0000256" key="3">
    <source>
        <dbReference type="ARBA" id="ARBA00022692"/>
    </source>
</evidence>
<dbReference type="OrthoDB" id="9775544at2"/>
<name>A0A4R2PAT6_RHOSA</name>
<keyword evidence="5 6" id="KW-0472">Membrane</keyword>